<feature type="signal peptide" evidence="8">
    <location>
        <begin position="1"/>
        <end position="18"/>
    </location>
</feature>
<evidence type="ECO:0000256" key="3">
    <source>
        <dbReference type="ARBA" id="ARBA00023001"/>
    </source>
</evidence>
<feature type="domain" description="Glycoside hydrolase family 5" evidence="9">
    <location>
        <begin position="22"/>
        <end position="339"/>
    </location>
</feature>
<dbReference type="Pfam" id="PF00150">
    <property type="entry name" value="Cellulase"/>
    <property type="match status" value="1"/>
</dbReference>
<dbReference type="EMBL" id="AB274613">
    <property type="protein sequence ID" value="BAF57372.1"/>
    <property type="molecule type" value="mRNA"/>
</dbReference>
<dbReference type="GO" id="GO:0004553">
    <property type="term" value="F:hydrolase activity, hydrolyzing O-glycosyl compounds"/>
    <property type="evidence" value="ECO:0007669"/>
    <property type="project" value="InterPro"/>
</dbReference>
<sequence>MFFLFLTSGLSGWYSTSGSKIVDSTGKTVRLTGLNWFGFETTNEVFHGLWAANLEDTMTEVAKRGFNTYRVPVSATVLAAWKAGTPNKAWGNNPMANPNLEGKSNLDVFDTFLAECKKHNQKVYIDVHGVTDGSYMDPLWYTAAHPPEFIITGLEWFADRYKNDDTVIGIDIKNEPHGRCEQTEAAKWDNTQNQNNWKHFIETAAARILLKNSKLLILVEGIECYNNIWGWWGGNLVPAKELPINLGSYQKQLVYAPHEYGPSVSTQKWFYSGFNYDTLYKDHWKDQWMYLIEGNTAPICIGEWGGHVQGDNAVWMKAVVQLIGKYGLSQTFWCLNPNSGDTGGLLGYDWKTWDEEKYAILKPILAL</sequence>
<keyword evidence="2 7" id="KW-0378">Hydrolase</keyword>
<keyword evidence="4" id="KW-0119">Carbohydrate metabolism</keyword>
<dbReference type="CAZy" id="GH5">
    <property type="family name" value="Glycoside Hydrolase Family 5"/>
</dbReference>
<name>A4UWV4_9EUKA</name>
<dbReference type="InterPro" id="IPR001547">
    <property type="entry name" value="Glyco_hydro_5"/>
</dbReference>
<evidence type="ECO:0000256" key="7">
    <source>
        <dbReference type="RuleBase" id="RU361153"/>
    </source>
</evidence>
<keyword evidence="6" id="KW-0624">Polysaccharide degradation</keyword>
<dbReference type="GO" id="GO:0030245">
    <property type="term" value="P:cellulose catabolic process"/>
    <property type="evidence" value="ECO:0007669"/>
    <property type="project" value="UniProtKB-KW"/>
</dbReference>
<proteinExistence type="evidence at transcript level"/>
<dbReference type="PROSITE" id="PS00659">
    <property type="entry name" value="GLYCOSYL_HYDROL_F5"/>
    <property type="match status" value="1"/>
</dbReference>
<keyword evidence="8" id="KW-0732">Signal</keyword>
<dbReference type="PANTHER" id="PTHR35923:SF2">
    <property type="entry name" value="ENDOGLUCANASE"/>
    <property type="match status" value="1"/>
</dbReference>
<evidence type="ECO:0000256" key="5">
    <source>
        <dbReference type="ARBA" id="ARBA00023295"/>
    </source>
</evidence>
<accession>A4UWV4</accession>
<keyword evidence="3" id="KW-0136">Cellulose degradation</keyword>
<reference evidence="10" key="1">
    <citation type="journal article" date="2010" name="PLoS ONE">
        <title>Phylogenetic analysis of cellulolytic enzyme genes from representative lineages of termites and a related cockroach.</title>
        <authorList>
            <person name="Todaka N."/>
            <person name="Inoue T."/>
            <person name="Saita K."/>
            <person name="Ohkuma M."/>
            <person name="Nalepa C.A."/>
            <person name="Lenz M."/>
            <person name="Kudo T."/>
            <person name="Moriya S."/>
        </authorList>
    </citation>
    <scope>NUCLEOTIDE SEQUENCE</scope>
</reference>
<evidence type="ECO:0000313" key="10">
    <source>
        <dbReference type="EMBL" id="BAF57364.1"/>
    </source>
</evidence>
<evidence type="ECO:0000256" key="4">
    <source>
        <dbReference type="ARBA" id="ARBA00023277"/>
    </source>
</evidence>
<evidence type="ECO:0000259" key="9">
    <source>
        <dbReference type="Pfam" id="PF00150"/>
    </source>
</evidence>
<dbReference type="SUPFAM" id="SSF51445">
    <property type="entry name" value="(Trans)glycosidases"/>
    <property type="match status" value="1"/>
</dbReference>
<protein>
    <submittedName>
        <fullName evidence="10">Putative glycosyl hydrolase family5</fullName>
    </submittedName>
</protein>
<comment type="similarity">
    <text evidence="1 7">Belongs to the glycosyl hydrolase 5 (cellulase A) family.</text>
</comment>
<evidence type="ECO:0000256" key="2">
    <source>
        <dbReference type="ARBA" id="ARBA00022801"/>
    </source>
</evidence>
<evidence type="ECO:0000256" key="6">
    <source>
        <dbReference type="ARBA" id="ARBA00023326"/>
    </source>
</evidence>
<feature type="chain" id="PRO_5007635102" evidence="8">
    <location>
        <begin position="19"/>
        <end position="367"/>
    </location>
</feature>
<dbReference type="EMBL" id="AB274606">
    <property type="protein sequence ID" value="BAF57365.1"/>
    <property type="molecule type" value="mRNA"/>
</dbReference>
<dbReference type="InterPro" id="IPR017853">
    <property type="entry name" value="GH"/>
</dbReference>
<evidence type="ECO:0000256" key="8">
    <source>
        <dbReference type="SAM" id="SignalP"/>
    </source>
</evidence>
<dbReference type="InterPro" id="IPR018087">
    <property type="entry name" value="Glyco_hydro_5_CS"/>
</dbReference>
<dbReference type="AlphaFoldDB" id="A4UWV4"/>
<dbReference type="PANTHER" id="PTHR35923">
    <property type="entry name" value="MAJOR EXTRACELLULAR ENDOGLUCANASE"/>
    <property type="match status" value="1"/>
</dbReference>
<keyword evidence="5 7" id="KW-0326">Glycosidase</keyword>
<dbReference type="Gene3D" id="3.20.20.80">
    <property type="entry name" value="Glycosidases"/>
    <property type="match status" value="1"/>
</dbReference>
<evidence type="ECO:0000256" key="1">
    <source>
        <dbReference type="ARBA" id="ARBA00005641"/>
    </source>
</evidence>
<organism evidence="10">
    <name type="scientific">uncultured symbiotic protist of Neotermes koshunensis</name>
    <dbReference type="NCBI Taxonomy" id="403660"/>
    <lineage>
        <taxon>Eukaryota</taxon>
        <taxon>environmental samples</taxon>
    </lineage>
</organism>
<dbReference type="EMBL" id="AB274605">
    <property type="protein sequence ID" value="BAF57364.1"/>
    <property type="molecule type" value="mRNA"/>
</dbReference>